<dbReference type="EMBL" id="GL379842">
    <property type="protein sequence ID" value="EGT53587.1"/>
    <property type="molecule type" value="Genomic_DNA"/>
</dbReference>
<reference evidence="2" key="1">
    <citation type="submission" date="2011-07" db="EMBL/GenBank/DDBJ databases">
        <authorList>
            <consortium name="Caenorhabditis brenneri Sequencing and Analysis Consortium"/>
            <person name="Wilson R.K."/>
        </authorList>
    </citation>
    <scope>NUCLEOTIDE SEQUENCE [LARGE SCALE GENOMIC DNA]</scope>
    <source>
        <strain evidence="2">PB2801</strain>
    </source>
</reference>
<proteinExistence type="predicted"/>
<dbReference type="InParanoid" id="G0N694"/>
<dbReference type="OrthoDB" id="5775088at2759"/>
<organism evidence="2">
    <name type="scientific">Caenorhabditis brenneri</name>
    <name type="common">Nematode worm</name>
    <dbReference type="NCBI Taxonomy" id="135651"/>
    <lineage>
        <taxon>Eukaryota</taxon>
        <taxon>Metazoa</taxon>
        <taxon>Ecdysozoa</taxon>
        <taxon>Nematoda</taxon>
        <taxon>Chromadorea</taxon>
        <taxon>Rhabditida</taxon>
        <taxon>Rhabditina</taxon>
        <taxon>Rhabditomorpha</taxon>
        <taxon>Rhabditoidea</taxon>
        <taxon>Rhabditidae</taxon>
        <taxon>Peloderinae</taxon>
        <taxon>Caenorhabditis</taxon>
    </lineage>
</organism>
<name>G0N694_CAEBE</name>
<dbReference type="eggNOG" id="ENOG502T76U">
    <property type="taxonomic scope" value="Eukaryota"/>
</dbReference>
<evidence type="ECO:0000313" key="1">
    <source>
        <dbReference type="EMBL" id="EGT53587.1"/>
    </source>
</evidence>
<dbReference type="Proteomes" id="UP000008068">
    <property type="component" value="Unassembled WGS sequence"/>
</dbReference>
<protein>
    <submittedName>
        <fullName evidence="1">Uncharacterized protein</fullName>
    </submittedName>
</protein>
<accession>G0N694</accession>
<dbReference type="FunCoup" id="G0N694">
    <property type="interactions" value="1898"/>
</dbReference>
<sequence>MVTTDTTHDDYNPYTAVQRSPSQWFIWVPQAAPMNNTTVLTLSHDAVNLNTIPLSASKESMASFESRYVVPEVIDFQSSSEVDTRSAGNPYAHHPNYTTPSQYFNHMEDKNDDVLTVMDIEKLKDPFGRDKEGVPEVKINPPNDVTINKHAFTSESLADLRELSVTFPTYPSAPAQSYIESPTETINKKMLSPDSMYELGQLSDQFEQKESNINSLVLREFSPQTLADLREIRNFSQYTDFPGPTKDVATAMGISPSPYERHQFELTENVAYGGI</sequence>
<dbReference type="HOGENOM" id="CLU_1095095_0_0_1"/>
<keyword evidence="2" id="KW-1185">Reference proteome</keyword>
<dbReference type="AlphaFoldDB" id="G0N694"/>
<gene>
    <name evidence="1" type="ORF">CAEBREN_25413</name>
</gene>
<dbReference type="OMA" id="NPYSHHP"/>
<evidence type="ECO:0000313" key="2">
    <source>
        <dbReference type="Proteomes" id="UP000008068"/>
    </source>
</evidence>
<dbReference type="STRING" id="135651.G0N694"/>